<evidence type="ECO:0000313" key="3">
    <source>
        <dbReference type="Proteomes" id="UP000297225"/>
    </source>
</evidence>
<accession>A0A4Y8WRN5</accession>
<keyword evidence="2" id="KW-0808">Transferase</keyword>
<dbReference type="Gene3D" id="3.30.420.40">
    <property type="match status" value="2"/>
</dbReference>
<dbReference type="OrthoDB" id="9784166at2"/>
<dbReference type="InterPro" id="IPR022496">
    <property type="entry name" value="T6A_TsaB"/>
</dbReference>
<dbReference type="SUPFAM" id="SSF53067">
    <property type="entry name" value="Actin-like ATPase domain"/>
    <property type="match status" value="2"/>
</dbReference>
<dbReference type="Proteomes" id="UP000297225">
    <property type="component" value="Unassembled WGS sequence"/>
</dbReference>
<proteinExistence type="predicted"/>
<feature type="domain" description="Gcp-like" evidence="1">
    <location>
        <begin position="41"/>
        <end position="146"/>
    </location>
</feature>
<dbReference type="InterPro" id="IPR043129">
    <property type="entry name" value="ATPase_NBD"/>
</dbReference>
<name>A0A4Y8WRN5_9PORP</name>
<dbReference type="EMBL" id="SPNC01000045">
    <property type="protein sequence ID" value="TFH95578.1"/>
    <property type="molecule type" value="Genomic_DNA"/>
</dbReference>
<dbReference type="RefSeq" id="WP_134849380.1">
    <property type="nucleotide sequence ID" value="NZ_CP197400.1"/>
</dbReference>
<dbReference type="InterPro" id="IPR000905">
    <property type="entry name" value="Gcp-like_dom"/>
</dbReference>
<reference evidence="2 3" key="1">
    <citation type="submission" date="2019-03" db="EMBL/GenBank/DDBJ databases">
        <title>Porphyromonas levii Isolated from the Uterus of Dairy Cows.</title>
        <authorList>
            <person name="Francis A.M."/>
        </authorList>
    </citation>
    <scope>NUCLEOTIDE SEQUENCE [LARGE SCALE GENOMIC DNA]</scope>
    <source>
        <strain evidence="2 3">AF5678</strain>
    </source>
</reference>
<evidence type="ECO:0000259" key="1">
    <source>
        <dbReference type="Pfam" id="PF00814"/>
    </source>
</evidence>
<comment type="caution">
    <text evidence="2">The sequence shown here is derived from an EMBL/GenBank/DDBJ whole genome shotgun (WGS) entry which is preliminary data.</text>
</comment>
<gene>
    <name evidence="2" type="primary">tsaB</name>
    <name evidence="2" type="ORF">E4P47_04175</name>
</gene>
<dbReference type="Pfam" id="PF00814">
    <property type="entry name" value="TsaD"/>
    <property type="match status" value="1"/>
</dbReference>
<protein>
    <submittedName>
        <fullName evidence="2">tRNA (Adenosine(37)-N6)-threonylcarbamoyltransferase complex dimerization subunit type 1 TsaB</fullName>
    </submittedName>
</protein>
<keyword evidence="3" id="KW-1185">Reference proteome</keyword>
<dbReference type="AlphaFoldDB" id="A0A4Y8WRN5"/>
<dbReference type="GO" id="GO:0002949">
    <property type="term" value="P:tRNA threonylcarbamoyladenosine modification"/>
    <property type="evidence" value="ECO:0007669"/>
    <property type="project" value="InterPro"/>
</dbReference>
<sequence>MSKDKFILLLDSSTDYCSVALASEERGVVAEREENDRTKQSARLAVMANEVLAEIPEGAELSAVCLAEGPGSYTGLRIAAGYAKGLAWSRNIPLLALPTTLLIALSYKATETPSTDALLMPMIDARRMEVYSTLYTVNNEAETDIAALILTEEETQKSLQEIVGDRELVYFGSGAEKAQTLMGTLLPRSRFVPNIYPKAKDMAEAAFSLLEEGQRLDVAYWEPFYLKEYEAKKTLNKVLRNI</sequence>
<dbReference type="STRING" id="1122973.GCA_000379925_00898"/>
<organism evidence="2 3">
    <name type="scientific">Porphyromonas levii</name>
    <dbReference type="NCBI Taxonomy" id="28114"/>
    <lineage>
        <taxon>Bacteria</taxon>
        <taxon>Pseudomonadati</taxon>
        <taxon>Bacteroidota</taxon>
        <taxon>Bacteroidia</taxon>
        <taxon>Bacteroidales</taxon>
        <taxon>Porphyromonadaceae</taxon>
        <taxon>Porphyromonas</taxon>
    </lineage>
</organism>
<evidence type="ECO:0000313" key="2">
    <source>
        <dbReference type="EMBL" id="TFH95578.1"/>
    </source>
</evidence>
<dbReference type="GO" id="GO:0016740">
    <property type="term" value="F:transferase activity"/>
    <property type="evidence" value="ECO:0007669"/>
    <property type="project" value="UniProtKB-KW"/>
</dbReference>
<dbReference type="NCBIfam" id="TIGR03725">
    <property type="entry name" value="T6A_YeaZ"/>
    <property type="match status" value="1"/>
</dbReference>